<feature type="transmembrane region" description="Helical" evidence="1">
    <location>
        <begin position="37"/>
        <end position="58"/>
    </location>
</feature>
<dbReference type="Proteomes" id="UP001596052">
    <property type="component" value="Unassembled WGS sequence"/>
</dbReference>
<keyword evidence="1" id="KW-0472">Membrane</keyword>
<evidence type="ECO:0000313" key="3">
    <source>
        <dbReference type="Proteomes" id="UP001596052"/>
    </source>
</evidence>
<keyword evidence="1" id="KW-1133">Transmembrane helix</keyword>
<name>A0ABW0KQ42_9BACT</name>
<dbReference type="EMBL" id="JBHSMQ010000003">
    <property type="protein sequence ID" value="MFC5455430.1"/>
    <property type="molecule type" value="Genomic_DNA"/>
</dbReference>
<comment type="caution">
    <text evidence="2">The sequence shown here is derived from an EMBL/GenBank/DDBJ whole genome shotgun (WGS) entry which is preliminary data.</text>
</comment>
<gene>
    <name evidence="2" type="ORF">ACFQDI_11220</name>
</gene>
<keyword evidence="1" id="KW-0812">Transmembrane</keyword>
<dbReference type="Pfam" id="PF09997">
    <property type="entry name" value="DUF2238"/>
    <property type="match status" value="1"/>
</dbReference>
<keyword evidence="3" id="KW-1185">Reference proteome</keyword>
<reference evidence="3" key="1">
    <citation type="journal article" date="2019" name="Int. J. Syst. Evol. Microbiol.">
        <title>The Global Catalogue of Microorganisms (GCM) 10K type strain sequencing project: providing services to taxonomists for standard genome sequencing and annotation.</title>
        <authorList>
            <consortium name="The Broad Institute Genomics Platform"/>
            <consortium name="The Broad Institute Genome Sequencing Center for Infectious Disease"/>
            <person name="Wu L."/>
            <person name="Ma J."/>
        </authorList>
    </citation>
    <scope>NUCLEOTIDE SEQUENCE [LARGE SCALE GENOMIC DNA]</scope>
    <source>
        <strain evidence="3">CGMCC 4.1469</strain>
    </source>
</reference>
<evidence type="ECO:0008006" key="4">
    <source>
        <dbReference type="Google" id="ProtNLM"/>
    </source>
</evidence>
<organism evidence="2 3">
    <name type="scientific">Prosthecobacter fluviatilis</name>
    <dbReference type="NCBI Taxonomy" id="445931"/>
    <lineage>
        <taxon>Bacteria</taxon>
        <taxon>Pseudomonadati</taxon>
        <taxon>Verrucomicrobiota</taxon>
        <taxon>Verrucomicrobiia</taxon>
        <taxon>Verrucomicrobiales</taxon>
        <taxon>Verrucomicrobiaceae</taxon>
        <taxon>Prosthecobacter</taxon>
    </lineage>
</organism>
<evidence type="ECO:0000256" key="1">
    <source>
        <dbReference type="SAM" id="Phobius"/>
    </source>
</evidence>
<dbReference type="RefSeq" id="WP_377166499.1">
    <property type="nucleotide sequence ID" value="NZ_JBHSMQ010000003.1"/>
</dbReference>
<protein>
    <recommendedName>
        <fullName evidence="4">VanZ like family protein</fullName>
    </recommendedName>
</protein>
<sequence>MKPLPSLLLRAGWAPLVVLIFHHEIQHTSWRQRLDFLMHYSGGVAIGFFLWHALDCFAHWLGSLTPFARYLFTFALACTVGLFWEFAELFSDVFFHTRIQFSVRETMRDLIADATGAATTLTLTWLVRCCRKK</sequence>
<feature type="transmembrane region" description="Helical" evidence="1">
    <location>
        <begin position="70"/>
        <end position="90"/>
    </location>
</feature>
<evidence type="ECO:0000313" key="2">
    <source>
        <dbReference type="EMBL" id="MFC5455430.1"/>
    </source>
</evidence>
<dbReference type="InterPro" id="IPR014509">
    <property type="entry name" value="YjdF-like"/>
</dbReference>
<accession>A0ABW0KQ42</accession>
<proteinExistence type="predicted"/>